<keyword evidence="2" id="KW-1185">Reference proteome</keyword>
<sequence length="60" mass="6647">MDRLIREVVSACDVRVGDLLELGDLRRYVLDVETTADGTAVYLRDIAVAMAPGVRITVQR</sequence>
<dbReference type="EMBL" id="CP054929">
    <property type="protein sequence ID" value="QKW51676.1"/>
    <property type="molecule type" value="Genomic_DNA"/>
</dbReference>
<dbReference type="RefSeq" id="WP_176163393.1">
    <property type="nucleotide sequence ID" value="NZ_CP054929.1"/>
</dbReference>
<evidence type="ECO:0000313" key="2">
    <source>
        <dbReference type="Proteomes" id="UP000509303"/>
    </source>
</evidence>
<dbReference type="Proteomes" id="UP000509303">
    <property type="component" value="Chromosome"/>
</dbReference>
<evidence type="ECO:0000313" key="1">
    <source>
        <dbReference type="EMBL" id="QKW51676.1"/>
    </source>
</evidence>
<protein>
    <submittedName>
        <fullName evidence="1">Uncharacterized protein</fullName>
    </submittedName>
</protein>
<reference evidence="1 2" key="1">
    <citation type="submission" date="2020-06" db="EMBL/GenBank/DDBJ databases">
        <title>Genome mining for natural products.</title>
        <authorList>
            <person name="Zhang B."/>
            <person name="Shi J."/>
            <person name="Ge H."/>
        </authorList>
    </citation>
    <scope>NUCLEOTIDE SEQUENCE [LARGE SCALE GENOMIC DNA]</scope>
    <source>
        <strain evidence="1 2">NA00687</strain>
    </source>
</reference>
<accession>A0A7H8NBE5</accession>
<gene>
    <name evidence="1" type="ORF">HUT08_21535</name>
</gene>
<proteinExistence type="predicted"/>
<dbReference type="AlphaFoldDB" id="A0A7H8NBE5"/>
<organism evidence="1 2">
    <name type="scientific">Streptomyces buecherae</name>
    <dbReference type="NCBI Taxonomy" id="2763006"/>
    <lineage>
        <taxon>Bacteria</taxon>
        <taxon>Bacillati</taxon>
        <taxon>Actinomycetota</taxon>
        <taxon>Actinomycetes</taxon>
        <taxon>Kitasatosporales</taxon>
        <taxon>Streptomycetaceae</taxon>
        <taxon>Streptomyces</taxon>
    </lineage>
</organism>
<name>A0A7H8NBE5_9ACTN</name>